<dbReference type="OrthoDB" id="9811121at2"/>
<dbReference type="EMBL" id="BMJS01000002">
    <property type="protein sequence ID" value="GGF89544.1"/>
    <property type="molecule type" value="Genomic_DNA"/>
</dbReference>
<dbReference type="InterPro" id="IPR036526">
    <property type="entry name" value="C-N_Hydrolase_sf"/>
</dbReference>
<proteinExistence type="predicted"/>
<comment type="caution">
    <text evidence="2">The sequence shown here is derived from an EMBL/GenBank/DDBJ whole genome shotgun (WGS) entry which is preliminary data.</text>
</comment>
<dbReference type="SUPFAM" id="SSF56317">
    <property type="entry name" value="Carbon-nitrogen hydrolase"/>
    <property type="match status" value="1"/>
</dbReference>
<dbReference type="PROSITE" id="PS50263">
    <property type="entry name" value="CN_HYDROLASE"/>
    <property type="match status" value="1"/>
</dbReference>
<feature type="domain" description="CN hydrolase" evidence="1">
    <location>
        <begin position="3"/>
        <end position="252"/>
    </location>
</feature>
<gene>
    <name evidence="2" type="ORF">GCM10010995_03590</name>
</gene>
<dbReference type="InterPro" id="IPR003010">
    <property type="entry name" value="C-N_Hydrolase"/>
</dbReference>
<evidence type="ECO:0000313" key="2">
    <source>
        <dbReference type="EMBL" id="GGF89544.1"/>
    </source>
</evidence>
<evidence type="ECO:0000259" key="1">
    <source>
        <dbReference type="PROSITE" id="PS50263"/>
    </source>
</evidence>
<name>A0A8J2Z2M5_9GAMM</name>
<dbReference type="Pfam" id="PF00795">
    <property type="entry name" value="CN_hydrolase"/>
    <property type="match status" value="1"/>
</dbReference>
<accession>A0A8J2Z2M5</accession>
<dbReference type="PANTHER" id="PTHR23088">
    <property type="entry name" value="NITRILASE-RELATED"/>
    <property type="match status" value="1"/>
</dbReference>
<organism evidence="2 3">
    <name type="scientific">Cysteiniphilum litorale</name>
    <dbReference type="NCBI Taxonomy" id="2056700"/>
    <lineage>
        <taxon>Bacteria</taxon>
        <taxon>Pseudomonadati</taxon>
        <taxon>Pseudomonadota</taxon>
        <taxon>Gammaproteobacteria</taxon>
        <taxon>Thiotrichales</taxon>
        <taxon>Fastidiosibacteraceae</taxon>
        <taxon>Cysteiniphilum</taxon>
    </lineage>
</organism>
<keyword evidence="3" id="KW-1185">Reference proteome</keyword>
<dbReference type="AlphaFoldDB" id="A0A8J2Z2M5"/>
<dbReference type="Proteomes" id="UP000636949">
    <property type="component" value="Unassembled WGS sequence"/>
</dbReference>
<dbReference type="RefSeq" id="WP_117001458.1">
    <property type="nucleotide sequence ID" value="NZ_BMJS01000002.1"/>
</dbReference>
<evidence type="ECO:0000313" key="3">
    <source>
        <dbReference type="Proteomes" id="UP000636949"/>
    </source>
</evidence>
<reference evidence="2" key="1">
    <citation type="journal article" date="2014" name="Int. J. Syst. Evol. Microbiol.">
        <title>Complete genome sequence of Corynebacterium casei LMG S-19264T (=DSM 44701T), isolated from a smear-ripened cheese.</title>
        <authorList>
            <consortium name="US DOE Joint Genome Institute (JGI-PGF)"/>
            <person name="Walter F."/>
            <person name="Albersmeier A."/>
            <person name="Kalinowski J."/>
            <person name="Ruckert C."/>
        </authorList>
    </citation>
    <scope>NUCLEOTIDE SEQUENCE</scope>
    <source>
        <strain evidence="2">CGMCC 1.15758</strain>
    </source>
</reference>
<reference evidence="2" key="2">
    <citation type="submission" date="2020-09" db="EMBL/GenBank/DDBJ databases">
        <authorList>
            <person name="Sun Q."/>
            <person name="Zhou Y."/>
        </authorList>
    </citation>
    <scope>NUCLEOTIDE SEQUENCE</scope>
    <source>
        <strain evidence="2">CGMCC 1.15758</strain>
    </source>
</reference>
<dbReference type="GO" id="GO:0016787">
    <property type="term" value="F:hydrolase activity"/>
    <property type="evidence" value="ECO:0007669"/>
    <property type="project" value="UniProtKB-KW"/>
</dbReference>
<sequence length="271" mass="30772">MMTKIAIAQINACMAVGVNLLCLKRMIERAADSGAKLIIFPDRCALFSMKSSDYEINKEILGEGRIQDYLQKLSRDNNIWIIASGIPIVSEYSKEKYYLASVVYNSAGDLYEVYYHLAPTLPCAFQWTHSLLQDQEYGEMVKVIKTPFANIGLISTYDLFLPEVFRYLKKQGADIFAVSAAFTQDMGAHAWMTLLKARALENSSMILAANQSGIHEDADLLFHGNSMVVDHNGQLAQRIEMGEQLLYAEIDTKYFKNICFDQNPFQLQYRR</sequence>
<keyword evidence="2" id="KW-0378">Hydrolase</keyword>
<dbReference type="Gene3D" id="3.60.110.10">
    <property type="entry name" value="Carbon-nitrogen hydrolase"/>
    <property type="match status" value="1"/>
</dbReference>
<dbReference type="PANTHER" id="PTHR23088:SF27">
    <property type="entry name" value="DEAMINATED GLUTATHIONE AMIDASE"/>
    <property type="match status" value="1"/>
</dbReference>
<protein>
    <submittedName>
        <fullName evidence="2">Hydrolase</fullName>
    </submittedName>
</protein>